<evidence type="ECO:0008006" key="2">
    <source>
        <dbReference type="Google" id="ProtNLM"/>
    </source>
</evidence>
<proteinExistence type="predicted"/>
<dbReference type="EMBL" id="BKCJ011412404">
    <property type="protein sequence ID" value="GFD31273.1"/>
    <property type="molecule type" value="Genomic_DNA"/>
</dbReference>
<feature type="non-terminal residue" evidence="1">
    <location>
        <position position="1"/>
    </location>
</feature>
<name>A0A699VAW7_TANCI</name>
<accession>A0A699VAW7</accession>
<gene>
    <name evidence="1" type="ORF">Tci_903242</name>
</gene>
<evidence type="ECO:0000313" key="1">
    <source>
        <dbReference type="EMBL" id="GFD31273.1"/>
    </source>
</evidence>
<dbReference type="AlphaFoldDB" id="A0A699VAW7"/>
<feature type="non-terminal residue" evidence="1">
    <location>
        <position position="174"/>
    </location>
</feature>
<reference evidence="1" key="1">
    <citation type="journal article" date="2019" name="Sci. Rep.">
        <title>Draft genome of Tanacetum cinerariifolium, the natural source of mosquito coil.</title>
        <authorList>
            <person name="Yamashiro T."/>
            <person name="Shiraishi A."/>
            <person name="Satake H."/>
            <person name="Nakayama K."/>
        </authorList>
    </citation>
    <scope>NUCLEOTIDE SEQUENCE</scope>
</reference>
<comment type="caution">
    <text evidence="1">The sequence shown here is derived from an EMBL/GenBank/DDBJ whole genome shotgun (WGS) entry which is preliminary data.</text>
</comment>
<protein>
    <recommendedName>
        <fullName evidence="2">Reverse transcriptase domain-containing protein</fullName>
    </recommendedName>
</protein>
<sequence>DLPTEEPDNSLSMGDEHLSTILETESDEVIKSSFEDLFPIPSESEDTSGSDSECVLPSCDNFSPINVFEEKFVTFSNPFFNSNDDFTSSDDESLSDKDVSEANVKIYPNPLFEFDDEYISSDVNPLFNEVLEDIECKDSYDSNLDESTFLVTPLSNSNEDEYFTPGDDVELLLH</sequence>
<organism evidence="1">
    <name type="scientific">Tanacetum cinerariifolium</name>
    <name type="common">Dalmatian daisy</name>
    <name type="synonym">Chrysanthemum cinerariifolium</name>
    <dbReference type="NCBI Taxonomy" id="118510"/>
    <lineage>
        <taxon>Eukaryota</taxon>
        <taxon>Viridiplantae</taxon>
        <taxon>Streptophyta</taxon>
        <taxon>Embryophyta</taxon>
        <taxon>Tracheophyta</taxon>
        <taxon>Spermatophyta</taxon>
        <taxon>Magnoliopsida</taxon>
        <taxon>eudicotyledons</taxon>
        <taxon>Gunneridae</taxon>
        <taxon>Pentapetalae</taxon>
        <taxon>asterids</taxon>
        <taxon>campanulids</taxon>
        <taxon>Asterales</taxon>
        <taxon>Asteraceae</taxon>
        <taxon>Asteroideae</taxon>
        <taxon>Anthemideae</taxon>
        <taxon>Anthemidinae</taxon>
        <taxon>Tanacetum</taxon>
    </lineage>
</organism>